<comment type="caution">
    <text evidence="1">The sequence shown here is derived from an EMBL/GenBank/DDBJ whole genome shotgun (WGS) entry which is preliminary data.</text>
</comment>
<name>A0A8H7WBW8_9HELO</name>
<dbReference type="Proteomes" id="UP000664132">
    <property type="component" value="Unassembled WGS sequence"/>
</dbReference>
<organism evidence="1 2">
    <name type="scientific">Cadophora malorum</name>
    <dbReference type="NCBI Taxonomy" id="108018"/>
    <lineage>
        <taxon>Eukaryota</taxon>
        <taxon>Fungi</taxon>
        <taxon>Dikarya</taxon>
        <taxon>Ascomycota</taxon>
        <taxon>Pezizomycotina</taxon>
        <taxon>Leotiomycetes</taxon>
        <taxon>Helotiales</taxon>
        <taxon>Ploettnerulaceae</taxon>
        <taxon>Cadophora</taxon>
    </lineage>
</organism>
<sequence length="321" mass="36479">MTSTIGSSRHLLLIPQELRDKILGFVLPTIRPAPTSWDNSDGHRREEFCNASFQAERCKYEDDDKDAARTSGIPTLAVNHQLRDETPTWLYVPTLTRRVDEVVATIRICGVAADASWSGFSEGCGGPPLITWAFWNLLQCFLKGGPLARDTENDIGVSVKSLFIDVRTPDVPVEMIAPMRTVVEGEEYHECLHGRYRGLMDFRQKSGIPYLMNPKKLVAFLVQQMDRLLDMSYHTASYGGILYERIGSIKFTLDGELWAEFDLAERLANVQFRDSFGKLPRQERPAVFKAWKEKAYKSREEFRLKTQPAVEPTKLEQATEA</sequence>
<reference evidence="1" key="1">
    <citation type="submission" date="2021-02" db="EMBL/GenBank/DDBJ databases">
        <title>Genome sequence Cadophora malorum strain M34.</title>
        <authorList>
            <person name="Stefanovic E."/>
            <person name="Vu D."/>
            <person name="Scully C."/>
            <person name="Dijksterhuis J."/>
            <person name="Roader J."/>
            <person name="Houbraken J."/>
        </authorList>
    </citation>
    <scope>NUCLEOTIDE SEQUENCE</scope>
    <source>
        <strain evidence="1">M34</strain>
    </source>
</reference>
<evidence type="ECO:0000313" key="2">
    <source>
        <dbReference type="Proteomes" id="UP000664132"/>
    </source>
</evidence>
<keyword evidence="2" id="KW-1185">Reference proteome</keyword>
<dbReference type="AlphaFoldDB" id="A0A8H7WBW8"/>
<dbReference type="EMBL" id="JAFJYH010000056">
    <property type="protein sequence ID" value="KAG4421981.1"/>
    <property type="molecule type" value="Genomic_DNA"/>
</dbReference>
<evidence type="ECO:0000313" key="1">
    <source>
        <dbReference type="EMBL" id="KAG4421981.1"/>
    </source>
</evidence>
<protein>
    <submittedName>
        <fullName evidence="1">Uncharacterized protein</fullName>
    </submittedName>
</protein>
<gene>
    <name evidence="1" type="ORF">IFR04_004840</name>
</gene>
<accession>A0A8H7WBW8</accession>
<proteinExistence type="predicted"/>
<dbReference type="OrthoDB" id="2823490at2759"/>